<dbReference type="STRING" id="29422.Lbru_2506"/>
<comment type="subcellular location">
    <subcellularLocation>
        <location evidence="8">Cell inner membrane</location>
        <topology evidence="8">Multi-pass membrane protein</topology>
    </subcellularLocation>
    <subcellularLocation>
        <location evidence="1">Cell membrane</location>
        <topology evidence="1">Multi-pass membrane protein</topology>
    </subcellularLocation>
</comment>
<dbReference type="NCBIfam" id="TIGR00710">
    <property type="entry name" value="efflux_Bcr_CflA"/>
    <property type="match status" value="1"/>
</dbReference>
<reference evidence="10 11" key="1">
    <citation type="submission" date="2015-11" db="EMBL/GenBank/DDBJ databases">
        <title>Genomic analysis of 38 Legionella species identifies large and diverse effector repertoires.</title>
        <authorList>
            <person name="Burstein D."/>
            <person name="Amaro F."/>
            <person name="Zusman T."/>
            <person name="Lifshitz Z."/>
            <person name="Cohen O."/>
            <person name="Gilbert J.A."/>
            <person name="Pupko T."/>
            <person name="Shuman H.A."/>
            <person name="Segal G."/>
        </authorList>
    </citation>
    <scope>NUCLEOTIDE SEQUENCE [LARGE SCALE GENOMIC DNA]</scope>
    <source>
        <strain evidence="10 11">ATCC 43878</strain>
    </source>
</reference>
<evidence type="ECO:0000256" key="1">
    <source>
        <dbReference type="ARBA" id="ARBA00004651"/>
    </source>
</evidence>
<feature type="transmembrane region" description="Helical" evidence="8">
    <location>
        <begin position="308"/>
        <end position="332"/>
    </location>
</feature>
<organism evidence="10 11">
    <name type="scientific">Legionella brunensis</name>
    <dbReference type="NCBI Taxonomy" id="29422"/>
    <lineage>
        <taxon>Bacteria</taxon>
        <taxon>Pseudomonadati</taxon>
        <taxon>Pseudomonadota</taxon>
        <taxon>Gammaproteobacteria</taxon>
        <taxon>Legionellales</taxon>
        <taxon>Legionellaceae</taxon>
        <taxon>Legionella</taxon>
    </lineage>
</organism>
<dbReference type="PROSITE" id="PS50850">
    <property type="entry name" value="MFS"/>
    <property type="match status" value="1"/>
</dbReference>
<evidence type="ECO:0000313" key="10">
    <source>
        <dbReference type="EMBL" id="KTC78214.1"/>
    </source>
</evidence>
<evidence type="ECO:0000256" key="7">
    <source>
        <dbReference type="ARBA" id="ARBA00023136"/>
    </source>
</evidence>
<dbReference type="RefSeq" id="WP_058442481.1">
    <property type="nucleotide sequence ID" value="NZ_CAAAHU010000004.1"/>
</dbReference>
<evidence type="ECO:0000256" key="2">
    <source>
        <dbReference type="ARBA" id="ARBA00006236"/>
    </source>
</evidence>
<dbReference type="GO" id="GO:0042910">
    <property type="term" value="F:xenobiotic transmembrane transporter activity"/>
    <property type="evidence" value="ECO:0007669"/>
    <property type="project" value="InterPro"/>
</dbReference>
<feature type="transmembrane region" description="Helical" evidence="8">
    <location>
        <begin position="134"/>
        <end position="158"/>
    </location>
</feature>
<feature type="transmembrane region" description="Helical" evidence="8">
    <location>
        <begin position="280"/>
        <end position="302"/>
    </location>
</feature>
<dbReference type="InterPro" id="IPR011701">
    <property type="entry name" value="MFS"/>
</dbReference>
<feature type="transmembrane region" description="Helical" evidence="8">
    <location>
        <begin position="101"/>
        <end position="122"/>
    </location>
</feature>
<comment type="caution">
    <text evidence="8">Lacks conserved residue(s) required for the propagation of feature annotation.</text>
</comment>
<dbReference type="GO" id="GO:1990961">
    <property type="term" value="P:xenobiotic detoxification by transmembrane export across the plasma membrane"/>
    <property type="evidence" value="ECO:0007669"/>
    <property type="project" value="InterPro"/>
</dbReference>
<evidence type="ECO:0000256" key="3">
    <source>
        <dbReference type="ARBA" id="ARBA00022448"/>
    </source>
</evidence>
<dbReference type="Gene3D" id="1.20.1720.10">
    <property type="entry name" value="Multidrug resistance protein D"/>
    <property type="match status" value="1"/>
</dbReference>
<dbReference type="CDD" id="cd17320">
    <property type="entry name" value="MFS_MdfA_MDR_like"/>
    <property type="match status" value="1"/>
</dbReference>
<comment type="caution">
    <text evidence="10">The sequence shown here is derived from an EMBL/GenBank/DDBJ whole genome shotgun (WGS) entry which is preliminary data.</text>
</comment>
<feature type="transmembrane region" description="Helical" evidence="8">
    <location>
        <begin position="43"/>
        <end position="64"/>
    </location>
</feature>
<feature type="transmembrane region" description="Helical" evidence="8">
    <location>
        <begin position="164"/>
        <end position="184"/>
    </location>
</feature>
<protein>
    <recommendedName>
        <fullName evidence="8">Bcr/CflA family efflux transporter</fullName>
    </recommendedName>
</protein>
<dbReference type="PANTHER" id="PTHR23502">
    <property type="entry name" value="MAJOR FACILITATOR SUPERFAMILY"/>
    <property type="match status" value="1"/>
</dbReference>
<dbReference type="EMBL" id="LNXV01000033">
    <property type="protein sequence ID" value="KTC78214.1"/>
    <property type="molecule type" value="Genomic_DNA"/>
</dbReference>
<keyword evidence="8" id="KW-0997">Cell inner membrane</keyword>
<dbReference type="Proteomes" id="UP000054742">
    <property type="component" value="Unassembled WGS sequence"/>
</dbReference>
<feature type="transmembrane region" description="Helical" evidence="8">
    <location>
        <begin position="344"/>
        <end position="365"/>
    </location>
</feature>
<comment type="similarity">
    <text evidence="2 8">Belongs to the major facilitator superfamily. Bcr/CmlA family.</text>
</comment>
<dbReference type="OrthoDB" id="9814303at2"/>
<evidence type="ECO:0000259" key="9">
    <source>
        <dbReference type="PROSITE" id="PS50850"/>
    </source>
</evidence>
<dbReference type="PATRIC" id="fig|29422.6.peg.2669"/>
<evidence type="ECO:0000256" key="8">
    <source>
        <dbReference type="RuleBase" id="RU365088"/>
    </source>
</evidence>
<proteinExistence type="inferred from homology"/>
<keyword evidence="3 8" id="KW-0813">Transport</keyword>
<dbReference type="PANTHER" id="PTHR23502:SF132">
    <property type="entry name" value="POLYAMINE TRANSPORTER 2-RELATED"/>
    <property type="match status" value="1"/>
</dbReference>
<dbReference type="InterPro" id="IPR004812">
    <property type="entry name" value="Efflux_drug-R_Bcr/CmlA"/>
</dbReference>
<keyword evidence="4" id="KW-1003">Cell membrane</keyword>
<evidence type="ECO:0000256" key="5">
    <source>
        <dbReference type="ARBA" id="ARBA00022692"/>
    </source>
</evidence>
<dbReference type="SUPFAM" id="SSF103473">
    <property type="entry name" value="MFS general substrate transporter"/>
    <property type="match status" value="1"/>
</dbReference>
<feature type="transmembrane region" description="Helical" evidence="8">
    <location>
        <begin position="371"/>
        <end position="391"/>
    </location>
</feature>
<dbReference type="InterPro" id="IPR036259">
    <property type="entry name" value="MFS_trans_sf"/>
</dbReference>
<feature type="transmembrane region" description="Helical" evidence="8">
    <location>
        <begin position="247"/>
        <end position="268"/>
    </location>
</feature>
<keyword evidence="11" id="KW-1185">Reference proteome</keyword>
<sequence length="395" mass="44084">MQSKTTKTTPFLFLGSLSAFSLLTFDLYQPALPAITTYFNTSYALGQLTLSLFFFVFGFSQLVWGPLIDHFGRRNTLRISLVLFLLATLGCIFSTNIEMLIIARIFQGFAVCCSHVVAFSSSRDEEDSTARARILSYIAMIVSVSPIFAPLIGSIIFIHYGWQATFILMGLNSIILFILAEKLLRESPHWLKSDIGFLWQTSLNNYKKIFTHRRLWLSIVLVTASYSCVMIVIVNAAYLIIDKLNFSPIYFSILFGSNGIMLILGNYIGIKLREKKSLLWNIRIGSLVMITGSILMALFFYIQGLSLIGLIPTLIINLGVSLLNPPVFALALSDYQHQAGTATAILNTVRMTCSAIIGGGIGILVMRHSSFLVWGLFFCSFICLVFSFFICKSDD</sequence>
<name>A0A0W0S409_9GAMM</name>
<evidence type="ECO:0000256" key="4">
    <source>
        <dbReference type="ARBA" id="ARBA00022475"/>
    </source>
</evidence>
<evidence type="ECO:0000313" key="11">
    <source>
        <dbReference type="Proteomes" id="UP000054742"/>
    </source>
</evidence>
<keyword evidence="7 8" id="KW-0472">Membrane</keyword>
<keyword evidence="6 8" id="KW-1133">Transmembrane helix</keyword>
<dbReference type="GO" id="GO:0005886">
    <property type="term" value="C:plasma membrane"/>
    <property type="evidence" value="ECO:0007669"/>
    <property type="project" value="UniProtKB-SubCell"/>
</dbReference>
<dbReference type="AlphaFoldDB" id="A0A0W0S409"/>
<dbReference type="InterPro" id="IPR020846">
    <property type="entry name" value="MFS_dom"/>
</dbReference>
<keyword evidence="5 8" id="KW-0812">Transmembrane</keyword>
<accession>A0A0W0S409</accession>
<feature type="domain" description="Major facilitator superfamily (MFS) profile" evidence="9">
    <location>
        <begin position="10"/>
        <end position="395"/>
    </location>
</feature>
<dbReference type="Pfam" id="PF07690">
    <property type="entry name" value="MFS_1"/>
    <property type="match status" value="1"/>
</dbReference>
<feature type="transmembrane region" description="Helical" evidence="8">
    <location>
        <begin position="76"/>
        <end position="95"/>
    </location>
</feature>
<gene>
    <name evidence="10" type="ORF">Lbru_2506</name>
</gene>
<feature type="transmembrane region" description="Helical" evidence="8">
    <location>
        <begin position="215"/>
        <end position="241"/>
    </location>
</feature>
<evidence type="ECO:0000256" key="6">
    <source>
        <dbReference type="ARBA" id="ARBA00022989"/>
    </source>
</evidence>